<accession>A0AAV5AWA2</accession>
<protein>
    <submittedName>
        <fullName evidence="1">Uncharacterized protein</fullName>
    </submittedName>
</protein>
<keyword evidence="2" id="KW-1185">Reference proteome</keyword>
<comment type="caution">
    <text evidence="1">The sequence shown here is derived from an EMBL/GenBank/DDBJ whole genome shotgun (WGS) entry which is preliminary data.</text>
</comment>
<name>A0AAV5AWA2_9AGAM</name>
<organism evidence="1 2">
    <name type="scientific">Clathrus columnatus</name>
    <dbReference type="NCBI Taxonomy" id="1419009"/>
    <lineage>
        <taxon>Eukaryota</taxon>
        <taxon>Fungi</taxon>
        <taxon>Dikarya</taxon>
        <taxon>Basidiomycota</taxon>
        <taxon>Agaricomycotina</taxon>
        <taxon>Agaricomycetes</taxon>
        <taxon>Phallomycetidae</taxon>
        <taxon>Phallales</taxon>
        <taxon>Clathraceae</taxon>
        <taxon>Clathrus</taxon>
    </lineage>
</organism>
<reference evidence="1" key="1">
    <citation type="submission" date="2021-10" db="EMBL/GenBank/DDBJ databases">
        <title>De novo Genome Assembly of Clathrus columnatus (Basidiomycota, Fungi) Using Illumina and Nanopore Sequence Data.</title>
        <authorList>
            <person name="Ogiso-Tanaka E."/>
            <person name="Itagaki H."/>
            <person name="Hosoya T."/>
            <person name="Hosaka K."/>
        </authorList>
    </citation>
    <scope>NUCLEOTIDE SEQUENCE</scope>
    <source>
        <strain evidence="1">MO-923</strain>
    </source>
</reference>
<gene>
    <name evidence="1" type="ORF">Clacol_010460</name>
</gene>
<dbReference type="AlphaFoldDB" id="A0AAV5AWA2"/>
<evidence type="ECO:0000313" key="1">
    <source>
        <dbReference type="EMBL" id="GJJ16180.1"/>
    </source>
</evidence>
<sequence>MTRKGVKNANWEGYAGLPGLKAEEPSSRLISVGYEKLKKMFSNEGKEDMRPDKWESWGE</sequence>
<dbReference type="Proteomes" id="UP001050691">
    <property type="component" value="Unassembled WGS sequence"/>
</dbReference>
<evidence type="ECO:0000313" key="2">
    <source>
        <dbReference type="Proteomes" id="UP001050691"/>
    </source>
</evidence>
<proteinExistence type="predicted"/>
<dbReference type="EMBL" id="BPWL01000013">
    <property type="protein sequence ID" value="GJJ16180.1"/>
    <property type="molecule type" value="Genomic_DNA"/>
</dbReference>